<dbReference type="InterPro" id="IPR023799">
    <property type="entry name" value="RbfA_dom_sf"/>
</dbReference>
<comment type="function">
    <text evidence="2">One of several proteins that assist in the late maturation steps of the functional core of the 30S ribosomal subunit. Associates with free 30S ribosomal subunits (but not with 30S subunits that are part of 70S ribosomes or polysomes). Required for efficient processing of 16S rRNA. May interact with the 5'-terminal helix region of 16S rRNA.</text>
</comment>
<comment type="subcellular location">
    <subcellularLocation>
        <location evidence="2">Cytoplasm</location>
    </subcellularLocation>
</comment>
<dbReference type="PANTHER" id="PTHR33515:SF1">
    <property type="entry name" value="RIBOSOME-BINDING FACTOR A, CHLOROPLASTIC-RELATED"/>
    <property type="match status" value="1"/>
</dbReference>
<dbReference type="InterPro" id="IPR000238">
    <property type="entry name" value="RbfA"/>
</dbReference>
<dbReference type="RefSeq" id="WP_092162108.1">
    <property type="nucleotide sequence ID" value="NZ_FNGA01000004.1"/>
</dbReference>
<keyword evidence="1 2" id="KW-0690">Ribosome biogenesis</keyword>
<evidence type="ECO:0000313" key="4">
    <source>
        <dbReference type="Proteomes" id="UP000199053"/>
    </source>
</evidence>
<evidence type="ECO:0000256" key="1">
    <source>
        <dbReference type="ARBA" id="ARBA00022517"/>
    </source>
</evidence>
<dbReference type="NCBIfam" id="TIGR00082">
    <property type="entry name" value="rbfA"/>
    <property type="match status" value="1"/>
</dbReference>
<keyword evidence="2" id="KW-0963">Cytoplasm</keyword>
<dbReference type="HAMAP" id="MF_00003">
    <property type="entry name" value="RbfA"/>
    <property type="match status" value="1"/>
</dbReference>
<dbReference type="GO" id="GO:0043024">
    <property type="term" value="F:ribosomal small subunit binding"/>
    <property type="evidence" value="ECO:0007669"/>
    <property type="project" value="TreeGrafter"/>
</dbReference>
<dbReference type="PANTHER" id="PTHR33515">
    <property type="entry name" value="RIBOSOME-BINDING FACTOR A, CHLOROPLASTIC-RELATED"/>
    <property type="match status" value="1"/>
</dbReference>
<comment type="subunit">
    <text evidence="2">Monomer. Binds 30S ribosomal subunits, but not 50S ribosomal subunits or 70S ribosomes.</text>
</comment>
<sequence>MKTSTSRRSIKMGDMIMREIATMLIEDVADPRLELVSISGVRLNKDLKFAEVLFTLSGDKERIASAQQALQNAAGYMRSTLSKRMRVRQVPQLTFIHDNFLEEMVYGKPIQRDLPDS</sequence>
<protein>
    <recommendedName>
        <fullName evidence="2">Ribosome-binding factor A</fullName>
    </recommendedName>
</protein>
<dbReference type="Proteomes" id="UP000199053">
    <property type="component" value="Unassembled WGS sequence"/>
</dbReference>
<dbReference type="OrthoDB" id="307788at2"/>
<dbReference type="SUPFAM" id="SSF89919">
    <property type="entry name" value="Ribosome-binding factor A, RbfA"/>
    <property type="match status" value="1"/>
</dbReference>
<dbReference type="GO" id="GO:0005829">
    <property type="term" value="C:cytosol"/>
    <property type="evidence" value="ECO:0007669"/>
    <property type="project" value="TreeGrafter"/>
</dbReference>
<dbReference type="STRING" id="246191.SAMN05660337_2764"/>
<evidence type="ECO:0000313" key="3">
    <source>
        <dbReference type="EMBL" id="SDL35991.1"/>
    </source>
</evidence>
<evidence type="ECO:0000256" key="2">
    <source>
        <dbReference type="HAMAP-Rule" id="MF_00003"/>
    </source>
</evidence>
<proteinExistence type="inferred from homology"/>
<dbReference type="Pfam" id="PF02033">
    <property type="entry name" value="RBFA"/>
    <property type="match status" value="1"/>
</dbReference>
<dbReference type="AlphaFoldDB" id="A0A1G9JF41"/>
<comment type="similarity">
    <text evidence="2">Belongs to the RbfA family.</text>
</comment>
<accession>A0A1G9JF41</accession>
<dbReference type="PROSITE" id="PS01319">
    <property type="entry name" value="RBFA"/>
    <property type="match status" value="1"/>
</dbReference>
<dbReference type="EMBL" id="FNGA01000004">
    <property type="protein sequence ID" value="SDL35991.1"/>
    <property type="molecule type" value="Genomic_DNA"/>
</dbReference>
<dbReference type="InterPro" id="IPR015946">
    <property type="entry name" value="KH_dom-like_a/b"/>
</dbReference>
<dbReference type="InterPro" id="IPR020053">
    <property type="entry name" value="Ribosome-bd_factorA_CS"/>
</dbReference>
<dbReference type="Gene3D" id="3.30.300.20">
    <property type="match status" value="1"/>
</dbReference>
<organism evidence="3 4">
    <name type="scientific">Maridesulfovibrio ferrireducens</name>
    <dbReference type="NCBI Taxonomy" id="246191"/>
    <lineage>
        <taxon>Bacteria</taxon>
        <taxon>Pseudomonadati</taxon>
        <taxon>Thermodesulfobacteriota</taxon>
        <taxon>Desulfovibrionia</taxon>
        <taxon>Desulfovibrionales</taxon>
        <taxon>Desulfovibrionaceae</taxon>
        <taxon>Maridesulfovibrio</taxon>
    </lineage>
</organism>
<name>A0A1G9JF41_9BACT</name>
<reference evidence="4" key="1">
    <citation type="submission" date="2016-10" db="EMBL/GenBank/DDBJ databases">
        <authorList>
            <person name="Varghese N."/>
            <person name="Submissions S."/>
        </authorList>
    </citation>
    <scope>NUCLEOTIDE SEQUENCE [LARGE SCALE GENOMIC DNA]</scope>
    <source>
        <strain evidence="4">DSM 16995</strain>
    </source>
</reference>
<dbReference type="GO" id="GO:0030490">
    <property type="term" value="P:maturation of SSU-rRNA"/>
    <property type="evidence" value="ECO:0007669"/>
    <property type="project" value="UniProtKB-UniRule"/>
</dbReference>
<gene>
    <name evidence="2" type="primary">rbfA</name>
    <name evidence="3" type="ORF">SAMN05660337_2764</name>
</gene>
<keyword evidence="4" id="KW-1185">Reference proteome</keyword>